<evidence type="ECO:0000313" key="4">
    <source>
        <dbReference type="EMBL" id="KAF6432095.1"/>
    </source>
</evidence>
<keyword evidence="2" id="KW-0472">Membrane</keyword>
<feature type="transmembrane region" description="Helical" evidence="2">
    <location>
        <begin position="351"/>
        <end position="369"/>
    </location>
</feature>
<dbReference type="PANTHER" id="PTHR23072">
    <property type="entry name" value="PHOSPHATIDYLINOSITOL GLYCAN-RELATED"/>
    <property type="match status" value="1"/>
</dbReference>
<dbReference type="InterPro" id="IPR039527">
    <property type="entry name" value="PIGG/GPI7"/>
</dbReference>
<dbReference type="GO" id="GO:0005789">
    <property type="term" value="C:endoplasmic reticulum membrane"/>
    <property type="evidence" value="ECO:0007669"/>
    <property type="project" value="TreeGrafter"/>
</dbReference>
<dbReference type="PANTHER" id="PTHR23072:SF0">
    <property type="entry name" value="GPI ETHANOLAMINE PHOSPHATE TRANSFERASE 2"/>
    <property type="match status" value="1"/>
</dbReference>
<evidence type="ECO:0000256" key="2">
    <source>
        <dbReference type="SAM" id="Phobius"/>
    </source>
</evidence>
<dbReference type="Pfam" id="PF19316">
    <property type="entry name" value="PIGO_PIGG"/>
    <property type="match status" value="1"/>
</dbReference>
<dbReference type="EMBL" id="JACASE010000010">
    <property type="protein sequence ID" value="KAF6432095.1"/>
    <property type="molecule type" value="Genomic_DNA"/>
</dbReference>
<accession>A0A7J8E9Z3</accession>
<reference evidence="4 5" key="1">
    <citation type="journal article" date="2020" name="Nature">
        <title>Six reference-quality genomes reveal evolution of bat adaptations.</title>
        <authorList>
            <person name="Jebb D."/>
            <person name="Huang Z."/>
            <person name="Pippel M."/>
            <person name="Hughes G.M."/>
            <person name="Lavrichenko K."/>
            <person name="Devanna P."/>
            <person name="Winkler S."/>
            <person name="Jermiin L.S."/>
            <person name="Skirmuntt E.C."/>
            <person name="Katzourakis A."/>
            <person name="Burkitt-Gray L."/>
            <person name="Ray D.A."/>
            <person name="Sullivan K.A.M."/>
            <person name="Roscito J.G."/>
            <person name="Kirilenko B.M."/>
            <person name="Davalos L.M."/>
            <person name="Corthals A.P."/>
            <person name="Power M.L."/>
            <person name="Jones G."/>
            <person name="Ransome R.D."/>
            <person name="Dechmann D.K.N."/>
            <person name="Locatelli A.G."/>
            <person name="Puechmaille S.J."/>
            <person name="Fedrigo O."/>
            <person name="Jarvis E.D."/>
            <person name="Hiller M."/>
            <person name="Vernes S.C."/>
            <person name="Myers E.W."/>
            <person name="Teeling E.C."/>
        </authorList>
    </citation>
    <scope>NUCLEOTIDE SEQUENCE [LARGE SCALE GENOMIC DNA]</scope>
    <source>
        <strain evidence="4">MRouAeg1</strain>
        <tissue evidence="4">Muscle</tissue>
    </source>
</reference>
<evidence type="ECO:0000259" key="3">
    <source>
        <dbReference type="Pfam" id="PF19316"/>
    </source>
</evidence>
<feature type="transmembrane region" description="Helical" evidence="2">
    <location>
        <begin position="511"/>
        <end position="534"/>
    </location>
</feature>
<keyword evidence="2" id="KW-0812">Transmembrane</keyword>
<feature type="transmembrane region" description="Helical" evidence="2">
    <location>
        <begin position="315"/>
        <end position="336"/>
    </location>
</feature>
<name>A0A7J8E9Z3_ROUAE</name>
<dbReference type="AlphaFoldDB" id="A0A7J8E9Z3"/>
<feature type="transmembrane region" description="Helical" evidence="2">
    <location>
        <begin position="61"/>
        <end position="80"/>
    </location>
</feature>
<dbReference type="GO" id="GO:0051267">
    <property type="term" value="F:CP2 mannose-ethanolamine phosphotransferase activity"/>
    <property type="evidence" value="ECO:0007669"/>
    <property type="project" value="TreeGrafter"/>
</dbReference>
<feature type="transmembrane region" description="Helical" evidence="2">
    <location>
        <begin position="469"/>
        <end position="490"/>
    </location>
</feature>
<keyword evidence="5" id="KW-1185">Reference proteome</keyword>
<evidence type="ECO:0000256" key="1">
    <source>
        <dbReference type="SAM" id="MobiDB-lite"/>
    </source>
</evidence>
<feature type="transmembrane region" description="Helical" evidence="2">
    <location>
        <begin position="546"/>
        <end position="566"/>
    </location>
</feature>
<gene>
    <name evidence="4" type="ORF">HJG63_015295</name>
</gene>
<feature type="domain" description="GPI ethanolamine phosphate transferase 2 C-terminal" evidence="3">
    <location>
        <begin position="242"/>
        <end position="558"/>
    </location>
</feature>
<protein>
    <submittedName>
        <fullName evidence="4">Phosphatidylinositol glycan anchor biosynthesis class G</fullName>
    </submittedName>
</protein>
<dbReference type="GO" id="GO:0006506">
    <property type="term" value="P:GPI anchor biosynthetic process"/>
    <property type="evidence" value="ECO:0007669"/>
    <property type="project" value="InterPro"/>
</dbReference>
<dbReference type="InterPro" id="IPR045687">
    <property type="entry name" value="PIGG/GPI7_C"/>
</dbReference>
<keyword evidence="2" id="KW-1133">Transmembrane helix</keyword>
<proteinExistence type="predicted"/>
<dbReference type="Proteomes" id="UP000593571">
    <property type="component" value="Unassembled WGS sequence"/>
</dbReference>
<feature type="region of interest" description="Disordered" evidence="1">
    <location>
        <begin position="1"/>
        <end position="22"/>
    </location>
</feature>
<organism evidence="4 5">
    <name type="scientific">Rousettus aegyptiacus</name>
    <name type="common">Egyptian fruit bat</name>
    <name type="synonym">Pteropus aegyptiacus</name>
    <dbReference type="NCBI Taxonomy" id="9407"/>
    <lineage>
        <taxon>Eukaryota</taxon>
        <taxon>Metazoa</taxon>
        <taxon>Chordata</taxon>
        <taxon>Craniata</taxon>
        <taxon>Vertebrata</taxon>
        <taxon>Euteleostomi</taxon>
        <taxon>Mammalia</taxon>
        <taxon>Eutheria</taxon>
        <taxon>Laurasiatheria</taxon>
        <taxon>Chiroptera</taxon>
        <taxon>Yinpterochiroptera</taxon>
        <taxon>Pteropodoidea</taxon>
        <taxon>Pteropodidae</taxon>
        <taxon>Rousettinae</taxon>
        <taxon>Rousettus</taxon>
    </lineage>
</organism>
<feature type="transmembrane region" description="Helical" evidence="2">
    <location>
        <begin position="100"/>
        <end position="121"/>
    </location>
</feature>
<feature type="transmembrane region" description="Helical" evidence="2">
    <location>
        <begin position="286"/>
        <end position="303"/>
    </location>
</feature>
<sequence length="582" mass="63037">MVFLGLPSAPDTGAGGAGPERPGHRGHCCRALLQVLVLLLLSIPQALSSEAELDVPLSSPVFSLLFYLTSLALLGLHVMVCTSAGRSCYFCSLPWPAAGVVMLLVSALLCVVASALAKTFLDGKLLRKSPAGSGSRWSELELLILLGTVGHVVSLGASSFIEEEHQTWYFLVNTLCLALCHQVYKNCFPGPDRGLQCCPHMADVCDCVAATLQGRKPGGDGAELWGTHESPASLATRPGHEKWVLLASPWLILACCRLLRPLNQTGVQWAHRPDLGHWLTSSDRKAELSVLAALSLVVLFALVQRRCSRASKIAMALGLLGVYCYRAALGNVLLPWRQGSKDISQGIVEARFVYVFVLGILFTGTRDLLRSQVTTADPKVRAAGLWELHSGLVLLAALLLRPHNLPVLVLGLLIQTVMARCIWKPLRHDAAEVTIMHYWFGQAFFYFQGNSNNVATVDVSAGFVGLSTYVEVPAVFLTAFATYTGPVLWASHLVNFLSSESSSGSALRHACFCYALICSLPVSAYLVLVTSLRYHLFIWSVFSPKLLYEGMHLLITAAVCAFFTAMDQTNTKSQPSSQDPGK</sequence>
<feature type="transmembrane region" description="Helical" evidence="2">
    <location>
        <begin position="31"/>
        <end position="49"/>
    </location>
</feature>
<comment type="caution">
    <text evidence="4">The sequence shown here is derived from an EMBL/GenBank/DDBJ whole genome shotgun (WGS) entry which is preliminary data.</text>
</comment>
<evidence type="ECO:0000313" key="5">
    <source>
        <dbReference type="Proteomes" id="UP000593571"/>
    </source>
</evidence>